<dbReference type="Proteomes" id="UP000636888">
    <property type="component" value="Unassembled WGS sequence"/>
</dbReference>
<evidence type="ECO:0000256" key="1">
    <source>
        <dbReference type="ARBA" id="ARBA00023015"/>
    </source>
</evidence>
<dbReference type="Pfam" id="PF09860">
    <property type="entry name" value="DUF2087"/>
    <property type="match status" value="1"/>
</dbReference>
<dbReference type="SUPFAM" id="SSF46785">
    <property type="entry name" value="Winged helix' DNA-binding domain"/>
    <property type="match status" value="1"/>
</dbReference>
<dbReference type="InterPro" id="IPR018656">
    <property type="entry name" value="DUF2087"/>
</dbReference>
<dbReference type="Gene3D" id="1.10.10.10">
    <property type="entry name" value="Winged helix-like DNA-binding domain superfamily/Winged helix DNA-binding domain"/>
    <property type="match status" value="1"/>
</dbReference>
<dbReference type="InterPro" id="IPR051081">
    <property type="entry name" value="HTH_MetalResp_TranReg"/>
</dbReference>
<accession>A0A8J7IN26</accession>
<evidence type="ECO:0000256" key="3">
    <source>
        <dbReference type="ARBA" id="ARBA00023163"/>
    </source>
</evidence>
<evidence type="ECO:0000256" key="4">
    <source>
        <dbReference type="SAM" id="MobiDB-lite"/>
    </source>
</evidence>
<evidence type="ECO:0000259" key="5">
    <source>
        <dbReference type="PROSITE" id="PS50987"/>
    </source>
</evidence>
<dbReference type="PRINTS" id="PR00778">
    <property type="entry name" value="HTHARSR"/>
</dbReference>
<dbReference type="InterPro" id="IPR036388">
    <property type="entry name" value="WH-like_DNA-bd_sf"/>
</dbReference>
<keyword evidence="3" id="KW-0804">Transcription</keyword>
<dbReference type="GO" id="GO:0003700">
    <property type="term" value="F:DNA-binding transcription factor activity"/>
    <property type="evidence" value="ECO:0007669"/>
    <property type="project" value="InterPro"/>
</dbReference>
<gene>
    <name evidence="6" type="ORF">JFN93_01320</name>
</gene>
<dbReference type="AlphaFoldDB" id="A0A8J7IN26"/>
<dbReference type="CDD" id="cd00090">
    <property type="entry name" value="HTH_ARSR"/>
    <property type="match status" value="1"/>
</dbReference>
<dbReference type="InterPro" id="IPR036390">
    <property type="entry name" value="WH_DNA-bd_sf"/>
</dbReference>
<feature type="region of interest" description="Disordered" evidence="4">
    <location>
        <begin position="192"/>
        <end position="218"/>
    </location>
</feature>
<sequence length="333" mass="38175">MDADQSLAIIKALADESRLAIVGSLLEQPQYVEEIAKRHALAPSTVSFHLKKLEHAGLIRSRKEQYYVMVTANEGLLHTTLKELVEAGAAGRAVQEQRFDDYRAKVVATFFPHGTLERLPAQHKKRLIVLEQFAARFEEGHRYMESEVTGLIRPLFDDYCTVRRLLVDEGLIRRDDSHYWREAPATETRVLPLPKAPKSRASHSETPRQRRAELKREYQESRPAMGIYQIRNTNNGRLFIDGSIDLKSAKTSREFQLRMGSFPSSQSLKKDLAEHGAPAFEFTVLEELPPPQPGERTERLLLAAKLRWQRQLQPFGDQGYNSRAQFERETNQV</sequence>
<evidence type="ECO:0000256" key="2">
    <source>
        <dbReference type="ARBA" id="ARBA00023125"/>
    </source>
</evidence>
<dbReference type="Pfam" id="PF01022">
    <property type="entry name" value="HTH_5"/>
    <property type="match status" value="1"/>
</dbReference>
<evidence type="ECO:0000313" key="7">
    <source>
        <dbReference type="Proteomes" id="UP000636888"/>
    </source>
</evidence>
<comment type="caution">
    <text evidence="6">The sequence shown here is derived from an EMBL/GenBank/DDBJ whole genome shotgun (WGS) entry which is preliminary data.</text>
</comment>
<keyword evidence="7" id="KW-1185">Reference proteome</keyword>
<keyword evidence="2" id="KW-0238">DNA-binding</keyword>
<dbReference type="RefSeq" id="WP_199382170.1">
    <property type="nucleotide sequence ID" value="NZ_JAEMHM010000001.1"/>
</dbReference>
<dbReference type="CDD" id="cd10451">
    <property type="entry name" value="GIY-YIG_LuxR_like"/>
    <property type="match status" value="1"/>
</dbReference>
<keyword evidence="1" id="KW-0805">Transcription regulation</keyword>
<dbReference type="NCBIfam" id="NF033788">
    <property type="entry name" value="HTH_metalloreg"/>
    <property type="match status" value="1"/>
</dbReference>
<dbReference type="PANTHER" id="PTHR33154:SF33">
    <property type="entry name" value="TRANSCRIPTIONAL REPRESSOR SDPR"/>
    <property type="match status" value="1"/>
</dbReference>
<proteinExistence type="predicted"/>
<dbReference type="InterPro" id="IPR035901">
    <property type="entry name" value="GIY-YIG_endonuc_sf"/>
</dbReference>
<dbReference type="PANTHER" id="PTHR33154">
    <property type="entry name" value="TRANSCRIPTIONAL REGULATOR, ARSR FAMILY"/>
    <property type="match status" value="1"/>
</dbReference>
<dbReference type="InterPro" id="IPR011991">
    <property type="entry name" value="ArsR-like_HTH"/>
</dbReference>
<name>A0A8J7IN26_9BACT</name>
<feature type="compositionally biased region" description="Basic and acidic residues" evidence="4">
    <location>
        <begin position="202"/>
        <end position="218"/>
    </location>
</feature>
<reference evidence="6" key="1">
    <citation type="submission" date="2020-12" db="EMBL/GenBank/DDBJ databases">
        <title>Geomonas sp. Red875, isolated from river sediment.</title>
        <authorList>
            <person name="Xu Z."/>
            <person name="Zhang Z."/>
            <person name="Masuda Y."/>
            <person name="Itoh H."/>
            <person name="Senoo K."/>
        </authorList>
    </citation>
    <scope>NUCLEOTIDE SEQUENCE</scope>
    <source>
        <strain evidence="6">Red875</strain>
    </source>
</reference>
<dbReference type="EMBL" id="JAEMHM010000001">
    <property type="protein sequence ID" value="MBJ6723334.1"/>
    <property type="molecule type" value="Genomic_DNA"/>
</dbReference>
<organism evidence="6 7">
    <name type="scientific">Geomesophilobacter sediminis</name>
    <dbReference type="NCBI Taxonomy" id="2798584"/>
    <lineage>
        <taxon>Bacteria</taxon>
        <taxon>Pseudomonadati</taxon>
        <taxon>Thermodesulfobacteriota</taxon>
        <taxon>Desulfuromonadia</taxon>
        <taxon>Geobacterales</taxon>
        <taxon>Geobacteraceae</taxon>
        <taxon>Geomesophilobacter</taxon>
    </lineage>
</organism>
<dbReference type="SMART" id="SM00418">
    <property type="entry name" value="HTH_ARSR"/>
    <property type="match status" value="1"/>
</dbReference>
<evidence type="ECO:0000313" key="6">
    <source>
        <dbReference type="EMBL" id="MBJ6723334.1"/>
    </source>
</evidence>
<feature type="domain" description="HTH arsR-type" evidence="5">
    <location>
        <begin position="1"/>
        <end position="92"/>
    </location>
</feature>
<dbReference type="GO" id="GO:0003677">
    <property type="term" value="F:DNA binding"/>
    <property type="evidence" value="ECO:0007669"/>
    <property type="project" value="UniProtKB-KW"/>
</dbReference>
<dbReference type="PROSITE" id="PS50987">
    <property type="entry name" value="HTH_ARSR_2"/>
    <property type="match status" value="1"/>
</dbReference>
<dbReference type="InterPro" id="IPR001845">
    <property type="entry name" value="HTH_ArsR_DNA-bd_dom"/>
</dbReference>
<protein>
    <submittedName>
        <fullName evidence="6">Metalloregulator ArsR/SmtB family transcription factor</fullName>
    </submittedName>
</protein>
<dbReference type="Gene3D" id="3.40.1440.10">
    <property type="entry name" value="GIY-YIG endonuclease"/>
    <property type="match status" value="1"/>
</dbReference>
<dbReference type="SUPFAM" id="SSF82771">
    <property type="entry name" value="GIY-YIG endonuclease"/>
    <property type="match status" value="1"/>
</dbReference>